<evidence type="ECO:0000256" key="7">
    <source>
        <dbReference type="ARBA" id="ARBA00022695"/>
    </source>
</evidence>
<feature type="domain" description="Galactose-1-phosphate uridyl transferase N-terminal" evidence="17">
    <location>
        <begin position="121"/>
        <end position="198"/>
    </location>
</feature>
<dbReference type="PROSITE" id="PS00117">
    <property type="entry name" value="GAL_P_UDP_TRANSF_I"/>
    <property type="match status" value="1"/>
</dbReference>
<dbReference type="InterPro" id="IPR005850">
    <property type="entry name" value="GalP_Utransf_C"/>
</dbReference>
<dbReference type="AlphaFoldDB" id="A0A7K0C2J9"/>
<evidence type="ECO:0000256" key="15">
    <source>
        <dbReference type="RuleBase" id="RU000506"/>
    </source>
</evidence>
<dbReference type="NCBIfam" id="TIGR00209">
    <property type="entry name" value="galT_1"/>
    <property type="match status" value="1"/>
</dbReference>
<dbReference type="PANTHER" id="PTHR11943:SF1">
    <property type="entry name" value="GALACTOSE-1-PHOSPHATE URIDYLYLTRANSFERASE"/>
    <property type="match status" value="1"/>
</dbReference>
<organism evidence="19 20">
    <name type="scientific">Actinomadura macrotermitis</name>
    <dbReference type="NCBI Taxonomy" id="2585200"/>
    <lineage>
        <taxon>Bacteria</taxon>
        <taxon>Bacillati</taxon>
        <taxon>Actinomycetota</taxon>
        <taxon>Actinomycetes</taxon>
        <taxon>Streptosporangiales</taxon>
        <taxon>Thermomonosporaceae</taxon>
        <taxon>Actinomadura</taxon>
    </lineage>
</organism>
<evidence type="ECO:0000259" key="18">
    <source>
        <dbReference type="Pfam" id="PF02744"/>
    </source>
</evidence>
<dbReference type="GO" id="GO:0005737">
    <property type="term" value="C:cytoplasm"/>
    <property type="evidence" value="ECO:0007669"/>
    <property type="project" value="TreeGrafter"/>
</dbReference>
<evidence type="ECO:0000313" key="20">
    <source>
        <dbReference type="Proteomes" id="UP000487268"/>
    </source>
</evidence>
<reference evidence="19 20" key="1">
    <citation type="submission" date="2019-10" db="EMBL/GenBank/DDBJ databases">
        <title>Actinomadura rubteroloni sp. nov. and Actinomadura macrotermitis sp. nov., isolated from the gut of fungus growing-termite Macrotermes natalensis.</title>
        <authorList>
            <person name="Benndorf R."/>
            <person name="Martin K."/>
            <person name="Kuefner M."/>
            <person name="De Beer W."/>
            <person name="Kaster A.-K."/>
            <person name="Vollmers J."/>
            <person name="Poulsen M."/>
            <person name="Beemelmanns C."/>
        </authorList>
    </citation>
    <scope>NUCLEOTIDE SEQUENCE [LARGE SCALE GENOMIC DNA]</scope>
    <source>
        <strain evidence="19 20">RB68</strain>
    </source>
</reference>
<dbReference type="OrthoDB" id="9769064at2"/>
<dbReference type="Gene3D" id="3.30.428.10">
    <property type="entry name" value="HIT-like"/>
    <property type="match status" value="2"/>
</dbReference>
<dbReference type="EMBL" id="WEGH01000004">
    <property type="protein sequence ID" value="MQY07669.1"/>
    <property type="molecule type" value="Genomic_DNA"/>
</dbReference>
<dbReference type="PANTHER" id="PTHR11943">
    <property type="entry name" value="GALACTOSE-1-PHOSPHATE URIDYLYLTRANSFERASE"/>
    <property type="match status" value="1"/>
</dbReference>
<keyword evidence="6 15" id="KW-0808">Transferase</keyword>
<feature type="compositionally biased region" description="Low complexity" evidence="16">
    <location>
        <begin position="8"/>
        <end position="20"/>
    </location>
</feature>
<dbReference type="UniPathway" id="UPA00214"/>
<keyword evidence="8 14" id="KW-0479">Metal-binding</keyword>
<keyword evidence="9 14" id="KW-0862">Zinc</keyword>
<evidence type="ECO:0000256" key="6">
    <source>
        <dbReference type="ARBA" id="ARBA00022679"/>
    </source>
</evidence>
<feature type="binding site" evidence="14">
    <location>
        <position position="90"/>
    </location>
    <ligand>
        <name>Zn(2+)</name>
        <dbReference type="ChEBI" id="CHEBI:29105"/>
    </ligand>
</feature>
<evidence type="ECO:0000256" key="16">
    <source>
        <dbReference type="SAM" id="MobiDB-lite"/>
    </source>
</evidence>
<dbReference type="GO" id="GO:0008108">
    <property type="term" value="F:UDP-glucose:hexose-1-phosphate uridylyltransferase activity"/>
    <property type="evidence" value="ECO:0007669"/>
    <property type="project" value="UniProtKB-UniRule"/>
</dbReference>
<evidence type="ECO:0000256" key="11">
    <source>
        <dbReference type="ARBA" id="ARBA00023277"/>
    </source>
</evidence>
<comment type="pathway">
    <text evidence="2 15">Carbohydrate metabolism; galactose metabolism.</text>
</comment>
<feature type="region of interest" description="Disordered" evidence="16">
    <location>
        <begin position="1"/>
        <end position="21"/>
    </location>
</feature>
<feature type="binding site" evidence="14">
    <location>
        <position position="135"/>
    </location>
    <ligand>
        <name>Zn(2+)</name>
        <dbReference type="ChEBI" id="CHEBI:29105"/>
    </ligand>
</feature>
<evidence type="ECO:0000256" key="5">
    <source>
        <dbReference type="ARBA" id="ARBA00016340"/>
    </source>
</evidence>
<feature type="binding site" evidence="14">
    <location>
        <position position="186"/>
    </location>
    <ligand>
        <name>Zn(2+)</name>
        <dbReference type="ChEBI" id="CHEBI:29105"/>
    </ligand>
</feature>
<comment type="cofactor">
    <cofactor evidence="14">
        <name>Zn(2+)</name>
        <dbReference type="ChEBI" id="CHEBI:29105"/>
    </cofactor>
    <text evidence="14">Binds 1 zinc ion per subunit.</text>
</comment>
<evidence type="ECO:0000256" key="8">
    <source>
        <dbReference type="ARBA" id="ARBA00022723"/>
    </source>
</evidence>
<keyword evidence="11 15" id="KW-0119">Carbohydrate metabolism</keyword>
<dbReference type="Pfam" id="PF01087">
    <property type="entry name" value="GalP_UDP_transf"/>
    <property type="match status" value="1"/>
</dbReference>
<dbReference type="PIRSF" id="PIRSF000808">
    <property type="entry name" value="GalT"/>
    <property type="match status" value="1"/>
</dbReference>
<comment type="catalytic activity">
    <reaction evidence="1 15">
        <text>alpha-D-galactose 1-phosphate + UDP-alpha-D-glucose = alpha-D-glucose 1-phosphate + UDP-alpha-D-galactose</text>
        <dbReference type="Rhea" id="RHEA:13989"/>
        <dbReference type="ChEBI" id="CHEBI:58336"/>
        <dbReference type="ChEBI" id="CHEBI:58601"/>
        <dbReference type="ChEBI" id="CHEBI:58885"/>
        <dbReference type="ChEBI" id="CHEBI:66914"/>
        <dbReference type="EC" id="2.7.7.12"/>
    </reaction>
</comment>
<evidence type="ECO:0000256" key="2">
    <source>
        <dbReference type="ARBA" id="ARBA00004947"/>
    </source>
</evidence>
<dbReference type="SUPFAM" id="SSF54197">
    <property type="entry name" value="HIT-like"/>
    <property type="match status" value="2"/>
</dbReference>
<dbReference type="Proteomes" id="UP000487268">
    <property type="component" value="Unassembled WGS sequence"/>
</dbReference>
<evidence type="ECO:0000256" key="13">
    <source>
        <dbReference type="PIRSR" id="PIRSR000808-1"/>
    </source>
</evidence>
<feature type="domain" description="Galactose-1-phosphate uridyl transferase C-terminal" evidence="18">
    <location>
        <begin position="207"/>
        <end position="312"/>
    </location>
</feature>
<keyword evidence="20" id="KW-1185">Reference proteome</keyword>
<keyword evidence="7 15" id="KW-0548">Nucleotidyltransferase</keyword>
<evidence type="ECO:0000256" key="3">
    <source>
        <dbReference type="ARBA" id="ARBA00010951"/>
    </source>
</evidence>
<dbReference type="Pfam" id="PF02744">
    <property type="entry name" value="GalP_UDP_tr_C"/>
    <property type="match status" value="1"/>
</dbReference>
<evidence type="ECO:0000256" key="9">
    <source>
        <dbReference type="ARBA" id="ARBA00022833"/>
    </source>
</evidence>
<evidence type="ECO:0000256" key="1">
    <source>
        <dbReference type="ARBA" id="ARBA00001107"/>
    </source>
</evidence>
<keyword evidence="10 15" id="KW-0299">Galactose metabolism</keyword>
<dbReference type="GO" id="GO:0008270">
    <property type="term" value="F:zinc ion binding"/>
    <property type="evidence" value="ECO:0007669"/>
    <property type="project" value="InterPro"/>
</dbReference>
<gene>
    <name evidence="19" type="primary">galT</name>
    <name evidence="19" type="ORF">ACRB68_57710</name>
</gene>
<evidence type="ECO:0000259" key="17">
    <source>
        <dbReference type="Pfam" id="PF01087"/>
    </source>
</evidence>
<sequence>MPTETDHAAAAARRGPGPARTAVQLADGRELLYFDDVPGLDRSAPDQRVLPPHAPRSEVRYDPVQGEWVVVAAHRQDRTHLPAPGECPLCPSAPGRQTEIPASGYHVVAFENRFPTLGGPPAGGRCEVVCFTDDHESSFSRLTDRRLETVARAWTDRTVELSRLPGVEYVFVFENRGPEIGATLQHPHGQIYAFPYLPARVARALDMARAYRAEHRSCLFCSVVAAEEAAERVVARTDGFVAFVPEAARWPYEVHIYPRRHVGGLPELEPAEQAELMSLYRDVLARFDRLFDAPAPYMAHFQQAPAGPDAGLAHLSARIFTSRRAPGKLKYLAASESGAGAFINDVLPEQAARRLREAGTRPPG</sequence>
<evidence type="ECO:0000256" key="4">
    <source>
        <dbReference type="ARBA" id="ARBA00012384"/>
    </source>
</evidence>
<feature type="active site" description="Tele-UMP-histidine intermediate" evidence="13">
    <location>
        <position position="188"/>
    </location>
</feature>
<comment type="similarity">
    <text evidence="3 15">Belongs to the galactose-1-phosphate uridylyltransferase type 1 family.</text>
</comment>
<proteinExistence type="inferred from homology"/>
<evidence type="ECO:0000256" key="12">
    <source>
        <dbReference type="NCBIfam" id="TIGR00209"/>
    </source>
</evidence>
<accession>A0A7K0C2J9</accession>
<name>A0A7K0C2J9_9ACTN</name>
<dbReference type="InterPro" id="IPR001937">
    <property type="entry name" value="GalP_UDPtransf1"/>
</dbReference>
<dbReference type="InterPro" id="IPR019779">
    <property type="entry name" value="GalP_UDPtransf1_His-AS"/>
</dbReference>
<dbReference type="EC" id="2.7.7.12" evidence="4 12"/>
<evidence type="ECO:0000256" key="14">
    <source>
        <dbReference type="PIRSR" id="PIRSR000808-3"/>
    </source>
</evidence>
<feature type="binding site" evidence="14">
    <location>
        <position position="87"/>
    </location>
    <ligand>
        <name>Zn(2+)</name>
        <dbReference type="ChEBI" id="CHEBI:29105"/>
    </ligand>
</feature>
<dbReference type="InterPro" id="IPR036265">
    <property type="entry name" value="HIT-like_sf"/>
</dbReference>
<dbReference type="GO" id="GO:0033499">
    <property type="term" value="P:galactose catabolic process via UDP-galactose, Leloir pathway"/>
    <property type="evidence" value="ECO:0007669"/>
    <property type="project" value="TreeGrafter"/>
</dbReference>
<evidence type="ECO:0000313" key="19">
    <source>
        <dbReference type="EMBL" id="MQY07669.1"/>
    </source>
</evidence>
<dbReference type="InterPro" id="IPR005849">
    <property type="entry name" value="GalP_Utransf_N"/>
</dbReference>
<dbReference type="RefSeq" id="WP_153538083.1">
    <property type="nucleotide sequence ID" value="NZ_WEGH01000004.1"/>
</dbReference>
<protein>
    <recommendedName>
        <fullName evidence="5 12">Galactose-1-phosphate uridylyltransferase</fullName>
        <ecNumber evidence="4 12">2.7.7.12</ecNumber>
    </recommendedName>
</protein>
<comment type="caution">
    <text evidence="19">The sequence shown here is derived from an EMBL/GenBank/DDBJ whole genome shotgun (WGS) entry which is preliminary data.</text>
</comment>
<evidence type="ECO:0000256" key="10">
    <source>
        <dbReference type="ARBA" id="ARBA00023144"/>
    </source>
</evidence>